<evidence type="ECO:0000256" key="1">
    <source>
        <dbReference type="SAM" id="MobiDB-lite"/>
    </source>
</evidence>
<dbReference type="AlphaFoldDB" id="A0AAD0L0U4"/>
<gene>
    <name evidence="3" type="ORF">CPQ89_01370</name>
    <name evidence="2" type="ORF">CPS94_07705</name>
</gene>
<dbReference type="InterPro" id="IPR051491">
    <property type="entry name" value="Recombinase/Transposase-rel"/>
</dbReference>
<dbReference type="Gene3D" id="3.40.50.1390">
    <property type="entry name" value="Resolvase, N-terminal catalytic domain"/>
    <property type="match status" value="1"/>
</dbReference>
<accession>A0AAD0L0U4</accession>
<feature type="region of interest" description="Disordered" evidence="1">
    <location>
        <begin position="125"/>
        <end position="152"/>
    </location>
</feature>
<evidence type="ECO:0000313" key="3">
    <source>
        <dbReference type="EMBL" id="AWZ39775.1"/>
    </source>
</evidence>
<dbReference type="InterPro" id="IPR036162">
    <property type="entry name" value="Resolvase-like_N_sf"/>
</dbReference>
<evidence type="ECO:0000313" key="5">
    <source>
        <dbReference type="Proteomes" id="UP000250153"/>
    </source>
</evidence>
<dbReference type="EMBL" id="CP023565">
    <property type="protein sequence ID" value="AWZ38804.1"/>
    <property type="molecule type" value="Genomic_DNA"/>
</dbReference>
<dbReference type="GO" id="GO:0000150">
    <property type="term" value="F:DNA strand exchange activity"/>
    <property type="evidence" value="ECO:0007669"/>
    <property type="project" value="InterPro"/>
</dbReference>
<sequence length="152" mass="17655">MLKPKEIAERSGVTVLILQRWDNNGSLKAYCAPMLKVLFLMKQLLKEVMDNQVDTIFITYKDCFIRFGYDWFERLCKMHNTEIVVLNNIKTSPTQEMIDDMISIVHVFSCRLYGLRKYKSKLKNDRSLKSGENNDSSSKSKTLSRSNNEEGS</sequence>
<dbReference type="GO" id="GO:0003677">
    <property type="term" value="F:DNA binding"/>
    <property type="evidence" value="ECO:0007669"/>
    <property type="project" value="InterPro"/>
</dbReference>
<dbReference type="RefSeq" id="WP_112193462.1">
    <property type="nucleotide sequence ID" value="NZ_CP023565.1"/>
</dbReference>
<dbReference type="SUPFAM" id="SSF53041">
    <property type="entry name" value="Resolvase-like"/>
    <property type="match status" value="1"/>
</dbReference>
<dbReference type="KEGG" id="lmur:CPS94_07705"/>
<feature type="compositionally biased region" description="Low complexity" evidence="1">
    <location>
        <begin position="133"/>
        <end position="146"/>
    </location>
</feature>
<reference evidence="4 5" key="1">
    <citation type="submission" date="2017-09" db="EMBL/GenBank/DDBJ databases">
        <title>Predominant Lactobacillus spp. isolated from feces of mice subjected to short-term calorie restriction.</title>
        <authorList>
            <person name="Zhang C."/>
            <person name="Zhao L."/>
            <person name="Pan F."/>
        </authorList>
    </citation>
    <scope>NUCLEOTIDE SEQUENCE [LARGE SCALE GENOMIC DNA]</scope>
    <source>
        <strain evidence="3 4">CR141</strain>
        <strain evidence="2 5">CR147</strain>
    </source>
</reference>
<evidence type="ECO:0000313" key="2">
    <source>
        <dbReference type="EMBL" id="AWZ38804.1"/>
    </source>
</evidence>
<dbReference type="PANTHER" id="PTHR36172:SF1">
    <property type="entry name" value="RESOLVASE-RELATED"/>
    <property type="match status" value="1"/>
</dbReference>
<dbReference type="PANTHER" id="PTHR36172">
    <property type="match status" value="1"/>
</dbReference>
<keyword evidence="4" id="KW-1185">Reference proteome</keyword>
<dbReference type="Proteomes" id="UP000250153">
    <property type="component" value="Chromosome"/>
</dbReference>
<name>A0AAD0L0U4_9LACO</name>
<evidence type="ECO:0000313" key="4">
    <source>
        <dbReference type="Proteomes" id="UP000250143"/>
    </source>
</evidence>
<organism evidence="2 5">
    <name type="scientific">Ligilactobacillus murinus</name>
    <dbReference type="NCBI Taxonomy" id="1622"/>
    <lineage>
        <taxon>Bacteria</taxon>
        <taxon>Bacillati</taxon>
        <taxon>Bacillota</taxon>
        <taxon>Bacilli</taxon>
        <taxon>Lactobacillales</taxon>
        <taxon>Lactobacillaceae</taxon>
        <taxon>Ligilactobacillus</taxon>
    </lineage>
</organism>
<evidence type="ECO:0008006" key="6">
    <source>
        <dbReference type="Google" id="ProtNLM"/>
    </source>
</evidence>
<dbReference type="EMBL" id="CP023566">
    <property type="protein sequence ID" value="AWZ39775.1"/>
    <property type="molecule type" value="Genomic_DNA"/>
</dbReference>
<dbReference type="GeneID" id="48467026"/>
<proteinExistence type="predicted"/>
<dbReference type="Gene3D" id="1.10.287.2170">
    <property type="match status" value="1"/>
</dbReference>
<protein>
    <recommendedName>
        <fullName evidence="6">Resolvase/invertase-type recombinase catalytic domain-containing protein</fullName>
    </recommendedName>
</protein>
<dbReference type="Proteomes" id="UP000250143">
    <property type="component" value="Chromosome"/>
</dbReference>